<feature type="region of interest" description="Disordered" evidence="13">
    <location>
        <begin position="157"/>
        <end position="191"/>
    </location>
</feature>
<dbReference type="Gene3D" id="3.30.160.60">
    <property type="entry name" value="Classic Zinc Finger"/>
    <property type="match status" value="9"/>
</dbReference>
<feature type="region of interest" description="Disordered" evidence="13">
    <location>
        <begin position="62"/>
        <end position="125"/>
    </location>
</feature>
<sequence>MEEWEYVERHKDLYKDVMMEDHQLIVTHDTSVSGEWPTPASYSDFGTENRTSWREKYLNKSIAGRAESVTSTEQESLPFKERSVPEKDIDPTVERNEYSPTDIKEEPDSSEEETLADTDLYKPTEHTLTQYTSTDTGAESDSLGDISHAGLYTKTEYPSTDVKKESPTYEEGNFADTDIYKPPEDTQTEWPPDNVVEYLKATSEPLDINNSESLIESKKPDQSVYYTGNILQDPVCNGNSEPPSEMGKVSKWSHENFGEYLEVNANSLEKIHSASFIESRKTDQSIFYTDLVMHNSVYKVNSAISSKMGKVSYSESELVTHKTNCRLLLPVFYGENFAPESALDQNKEQPFSCPECGKYFIDCIAFEKHQKKHTGKTEFKCTECGICFTKASNLKAHKRTHTGEKPFKCSECGKCLTRASHLARHKMIHTGEHPFKCAECGKGFTLASNLAVHKIIHTREKHLNCPECGKCFTKAKSLARHRNIHTGEKPFKCTECGKCFMKASSLARHNIIHTGEKPFKCTECGKSFTQASNLTAHKIIHTGEKAFKCTECGKCFIKASALARHKVIHTGEKPFKCPECGKGFNQTSHLARHKITHN</sequence>
<feature type="domain" description="C2H2-type" evidence="14">
    <location>
        <begin position="463"/>
        <end position="490"/>
    </location>
</feature>
<dbReference type="OrthoDB" id="9885925at2759"/>
<keyword evidence="6 12" id="KW-0863">Zinc-finger</keyword>
<comment type="subcellular location">
    <subcellularLocation>
        <location evidence="2">Nucleus</location>
    </subcellularLocation>
</comment>
<dbReference type="GO" id="GO:0008270">
    <property type="term" value="F:zinc ion binding"/>
    <property type="evidence" value="ECO:0007669"/>
    <property type="project" value="UniProtKB-KW"/>
</dbReference>
<feature type="domain" description="C2H2-type" evidence="14">
    <location>
        <begin position="519"/>
        <end position="546"/>
    </location>
</feature>
<evidence type="ECO:0000313" key="16">
    <source>
        <dbReference type="Proteomes" id="UP000694569"/>
    </source>
</evidence>
<dbReference type="GO" id="GO:0000977">
    <property type="term" value="F:RNA polymerase II transcription regulatory region sequence-specific DNA binding"/>
    <property type="evidence" value="ECO:0007669"/>
    <property type="project" value="TreeGrafter"/>
</dbReference>
<accession>A0A8C5WF69</accession>
<evidence type="ECO:0000256" key="7">
    <source>
        <dbReference type="ARBA" id="ARBA00022833"/>
    </source>
</evidence>
<evidence type="ECO:0000256" key="13">
    <source>
        <dbReference type="SAM" id="MobiDB-lite"/>
    </source>
</evidence>
<feature type="compositionally biased region" description="Basic and acidic residues" evidence="13">
    <location>
        <begin position="78"/>
        <end position="107"/>
    </location>
</feature>
<evidence type="ECO:0000313" key="15">
    <source>
        <dbReference type="Ensembl" id="ENSLLEP00000033637.1"/>
    </source>
</evidence>
<evidence type="ECO:0000256" key="2">
    <source>
        <dbReference type="ARBA" id="ARBA00004123"/>
    </source>
</evidence>
<evidence type="ECO:0000256" key="8">
    <source>
        <dbReference type="ARBA" id="ARBA00023015"/>
    </source>
</evidence>
<dbReference type="PROSITE" id="PS00028">
    <property type="entry name" value="ZINC_FINGER_C2H2_1"/>
    <property type="match status" value="9"/>
</dbReference>
<dbReference type="PANTHER" id="PTHR24381">
    <property type="entry name" value="ZINC FINGER PROTEIN"/>
    <property type="match status" value="1"/>
</dbReference>
<keyword evidence="7" id="KW-0862">Zinc</keyword>
<comment type="similarity">
    <text evidence="3">Belongs to the krueppel C2H2-type zinc-finger protein family.</text>
</comment>
<evidence type="ECO:0000256" key="3">
    <source>
        <dbReference type="ARBA" id="ARBA00006991"/>
    </source>
</evidence>
<evidence type="ECO:0000256" key="6">
    <source>
        <dbReference type="ARBA" id="ARBA00022771"/>
    </source>
</evidence>
<evidence type="ECO:0000256" key="11">
    <source>
        <dbReference type="ARBA" id="ARBA00023242"/>
    </source>
</evidence>
<keyword evidence="4" id="KW-0479">Metal-binding</keyword>
<dbReference type="FunFam" id="3.30.160.60:FF:000295">
    <property type="entry name" value="zinc finger protein 19"/>
    <property type="match status" value="1"/>
</dbReference>
<dbReference type="InterPro" id="IPR036236">
    <property type="entry name" value="Znf_C2H2_sf"/>
</dbReference>
<dbReference type="FunFam" id="3.30.160.60:FF:000358">
    <property type="entry name" value="zinc finger protein 24"/>
    <property type="match status" value="1"/>
</dbReference>
<keyword evidence="9" id="KW-0238">DNA-binding</keyword>
<dbReference type="SUPFAM" id="SSF57667">
    <property type="entry name" value="beta-beta-alpha zinc fingers"/>
    <property type="match status" value="5"/>
</dbReference>
<dbReference type="SMART" id="SM00355">
    <property type="entry name" value="ZnF_C2H2"/>
    <property type="match status" value="9"/>
</dbReference>
<feature type="domain" description="C2H2-type" evidence="14">
    <location>
        <begin position="379"/>
        <end position="406"/>
    </location>
</feature>
<dbReference type="GO" id="GO:0005634">
    <property type="term" value="C:nucleus"/>
    <property type="evidence" value="ECO:0007669"/>
    <property type="project" value="UniProtKB-SubCell"/>
</dbReference>
<feature type="domain" description="C2H2-type" evidence="14">
    <location>
        <begin position="491"/>
        <end position="518"/>
    </location>
</feature>
<dbReference type="GO" id="GO:0000981">
    <property type="term" value="F:DNA-binding transcription factor activity, RNA polymerase II-specific"/>
    <property type="evidence" value="ECO:0007669"/>
    <property type="project" value="TreeGrafter"/>
</dbReference>
<proteinExistence type="inferred from homology"/>
<dbReference type="Ensembl" id="ENSLLET00000034914.1">
    <property type="protein sequence ID" value="ENSLLEP00000033637.1"/>
    <property type="gene ID" value="ENSLLEG00000021290.1"/>
</dbReference>
<keyword evidence="8" id="KW-0805">Transcription regulation</keyword>
<dbReference type="PANTHER" id="PTHR24381:SF436">
    <property type="entry name" value="ZINC FINGER PROTEIN 768"/>
    <property type="match status" value="1"/>
</dbReference>
<evidence type="ECO:0000256" key="10">
    <source>
        <dbReference type="ARBA" id="ARBA00023163"/>
    </source>
</evidence>
<dbReference type="Proteomes" id="UP000694569">
    <property type="component" value="Unplaced"/>
</dbReference>
<dbReference type="InterPro" id="IPR013087">
    <property type="entry name" value="Znf_C2H2_type"/>
</dbReference>
<evidence type="ECO:0000259" key="14">
    <source>
        <dbReference type="PROSITE" id="PS50157"/>
    </source>
</evidence>
<evidence type="ECO:0000256" key="9">
    <source>
        <dbReference type="ARBA" id="ARBA00023125"/>
    </source>
</evidence>
<name>A0A8C5WF69_9ANUR</name>
<feature type="domain" description="C2H2-type" evidence="14">
    <location>
        <begin position="547"/>
        <end position="574"/>
    </location>
</feature>
<dbReference type="Pfam" id="PF00096">
    <property type="entry name" value="zf-C2H2"/>
    <property type="match status" value="9"/>
</dbReference>
<evidence type="ECO:0000256" key="12">
    <source>
        <dbReference type="PROSITE-ProRule" id="PRU00042"/>
    </source>
</evidence>
<dbReference type="PROSITE" id="PS50157">
    <property type="entry name" value="ZINC_FINGER_C2H2_2"/>
    <property type="match status" value="9"/>
</dbReference>
<dbReference type="FunFam" id="3.30.160.60:FF:001266">
    <property type="entry name" value="Zinc finger protein 662"/>
    <property type="match status" value="1"/>
</dbReference>
<keyword evidence="5" id="KW-0677">Repeat</keyword>
<dbReference type="AlphaFoldDB" id="A0A8C5WF69"/>
<dbReference type="GeneTree" id="ENSGT01150000286941"/>
<reference evidence="15" key="2">
    <citation type="submission" date="2025-09" db="UniProtKB">
        <authorList>
            <consortium name="Ensembl"/>
        </authorList>
    </citation>
    <scope>IDENTIFICATION</scope>
</reference>
<keyword evidence="11" id="KW-0539">Nucleus</keyword>
<dbReference type="FunFam" id="3.30.160.60:FF:002343">
    <property type="entry name" value="Zinc finger protein 33A"/>
    <property type="match status" value="4"/>
</dbReference>
<reference evidence="15" key="1">
    <citation type="submission" date="2025-08" db="UniProtKB">
        <authorList>
            <consortium name="Ensembl"/>
        </authorList>
    </citation>
    <scope>IDENTIFICATION</scope>
</reference>
<organism evidence="15 16">
    <name type="scientific">Leptobrachium leishanense</name>
    <name type="common">Leishan spiny toad</name>
    <dbReference type="NCBI Taxonomy" id="445787"/>
    <lineage>
        <taxon>Eukaryota</taxon>
        <taxon>Metazoa</taxon>
        <taxon>Chordata</taxon>
        <taxon>Craniata</taxon>
        <taxon>Vertebrata</taxon>
        <taxon>Euteleostomi</taxon>
        <taxon>Amphibia</taxon>
        <taxon>Batrachia</taxon>
        <taxon>Anura</taxon>
        <taxon>Pelobatoidea</taxon>
        <taxon>Megophryidae</taxon>
        <taxon>Leptobrachium</taxon>
    </lineage>
</organism>
<evidence type="ECO:0000256" key="5">
    <source>
        <dbReference type="ARBA" id="ARBA00022737"/>
    </source>
</evidence>
<evidence type="ECO:0000256" key="1">
    <source>
        <dbReference type="ARBA" id="ARBA00003767"/>
    </source>
</evidence>
<feature type="domain" description="C2H2-type" evidence="14">
    <location>
        <begin position="407"/>
        <end position="434"/>
    </location>
</feature>
<protein>
    <recommendedName>
        <fullName evidence="14">C2H2-type domain-containing protein</fullName>
    </recommendedName>
</protein>
<feature type="domain" description="C2H2-type" evidence="14">
    <location>
        <begin position="435"/>
        <end position="462"/>
    </location>
</feature>
<comment type="function">
    <text evidence="1">May be involved in transcriptional regulation.</text>
</comment>
<keyword evidence="16" id="KW-1185">Reference proteome</keyword>
<feature type="domain" description="C2H2-type" evidence="14">
    <location>
        <begin position="575"/>
        <end position="598"/>
    </location>
</feature>
<keyword evidence="10" id="KW-0804">Transcription</keyword>
<feature type="domain" description="C2H2-type" evidence="14">
    <location>
        <begin position="351"/>
        <end position="378"/>
    </location>
</feature>
<evidence type="ECO:0000256" key="4">
    <source>
        <dbReference type="ARBA" id="ARBA00022723"/>
    </source>
</evidence>
<dbReference type="FunFam" id="3.30.160.60:FF:000624">
    <property type="entry name" value="zinc finger protein 697"/>
    <property type="match status" value="1"/>
</dbReference>